<keyword evidence="5 8" id="KW-0206">Cytoskeleton</keyword>
<gene>
    <name evidence="12" type="primary">TUBGCP4</name>
</gene>
<dbReference type="FunFam" id="1.20.120.1900:FF:000001">
    <property type="entry name" value="Gamma-tubulin complex component"/>
    <property type="match status" value="1"/>
</dbReference>
<dbReference type="Ensembl" id="ENSEAST00005017349.1">
    <property type="protein sequence ID" value="ENSEASP00005015961.1"/>
    <property type="gene ID" value="ENSEASG00005010765.1"/>
</dbReference>
<dbReference type="Pfam" id="PF17681">
    <property type="entry name" value="GCP_N_terminal"/>
    <property type="match status" value="1"/>
</dbReference>
<dbReference type="InterPro" id="IPR007259">
    <property type="entry name" value="GCP"/>
</dbReference>
<keyword evidence="4 8" id="KW-0493">Microtubule</keyword>
<name>A0A8C4LY44_EQUAS</name>
<evidence type="ECO:0000313" key="12">
    <source>
        <dbReference type="Ensembl" id="ENSEASP00005015961.1"/>
    </source>
</evidence>
<reference evidence="12" key="1">
    <citation type="submission" date="2023-03" db="UniProtKB">
        <authorList>
            <consortium name="Ensembl"/>
        </authorList>
    </citation>
    <scope>IDENTIFICATION</scope>
</reference>
<keyword evidence="3 8" id="KW-0963">Cytoplasm</keyword>
<feature type="region of interest" description="Disordered" evidence="9">
    <location>
        <begin position="415"/>
        <end position="435"/>
    </location>
</feature>
<evidence type="ECO:0000256" key="9">
    <source>
        <dbReference type="SAM" id="MobiDB-lite"/>
    </source>
</evidence>
<organism evidence="12">
    <name type="scientific">Equus asinus asinus</name>
    <dbReference type="NCBI Taxonomy" id="83772"/>
    <lineage>
        <taxon>Eukaryota</taxon>
        <taxon>Metazoa</taxon>
        <taxon>Chordata</taxon>
        <taxon>Craniata</taxon>
        <taxon>Vertebrata</taxon>
        <taxon>Euteleostomi</taxon>
        <taxon>Mammalia</taxon>
        <taxon>Eutheria</taxon>
        <taxon>Laurasiatheria</taxon>
        <taxon>Perissodactyla</taxon>
        <taxon>Equidae</taxon>
        <taxon>Equus</taxon>
    </lineage>
</organism>
<comment type="similarity">
    <text evidence="2 8">Belongs to the TUBGCP family.</text>
</comment>
<sequence length="657" mass="75196">MIHELLLALSGYPGSIFTWNKRNGLQVSQDFPFLHPSETSVLNRLCRLGTDYIRFTEFIEQYTGHVQQQDHHPSQQGQGGLHGIYLRAFCTGLDSVLQPYRQALLDLEQEVRDETWEATPLRHLTRLYFPQIHGCQILETVYKHSCGGLPPVRSALEKILAVCHGVMYKQLSAWMLHGLLLDQHEEFFVKQGPSSGNVSAQPEEDEEDLGIGGLTGKQLRELQDLRLIEEENMLAPSLKQFSLRVEVLPSYIPVRVAEKILFVGESVQMFENQNQYFVLRFHAFLSAGSILKNQEDTFAAELHRLKQQPLFSLVDFEQVVDRIRSTVAEHLWKLMVEESDLLGQLKIIKDFYLLGRGELFQAFIDTAQHMLKTPPTAVTEHDVNVAFQQSAHKVLLDDDNLLPLLHLTIEYHGKEHKDATQAREGPSRETSPREAPASGWAALGLSYKVQWPLHILFTPAVLEKYNVVFKYLLSVRRVQAELQHCWALQMQRKHLKSNQTDAVKWRLRNHMAFLVDNLQYYLQVDVLESQFSQLLHQINSTRDFESIRLAHDHFLSNLLAQSFILLKPVFHCLNEILDLCHSFCSLVSQNLGPLDERGAAQLSILVKGFSRQSSLLFKILSSVRNHQINSDLAQLLLRLDYNKYYTQAGGTLGSFGM</sequence>
<comment type="subunit">
    <text evidence="7">Component of the gamma-tubulin ring complex (gTuRC) consisting of TUBGCP2, TUBGCP3, TUBGCP4, TUBGCP5 and TUBGCP6 and gamma-tubulin TUBG1 or TUBG2. TUBGCP2, TUBGCP3, TUBGCP4, TUBGCP5 and TUBGCP6 assemble in a 5:5:2:1:1 stoichiometry; each is associated with a gamma-tubulin, thereby arranging 14 gamma-tubulins in a helical manner. Gamma-tubulin at the first position is blocked by TUBGCP3 at the last position, allowing 13 protafilaments to grow into a microtubule. The gTuRC (via TUBGCP3 and TUBGCP6) interacts with ACTB and MZT1; the interactions form a luminal bridge that stabilizes the initial structure during complex assembly. The gTuRC (via TUBGCP2) interacts with MZT2A/MZT2B and CDK5RAP2 (via CM1 motif); the interactions play a role in gTuRC activation. Interacts with NINL. Interacts with ATF5; the ATF5:PCNT:polyglutamylated tubulin (PGT) tripartite unites the mother centriole and the pericentriolar material (PCM) in the centrosome.</text>
</comment>
<dbReference type="GO" id="GO:0051321">
    <property type="term" value="P:meiotic cell cycle"/>
    <property type="evidence" value="ECO:0007669"/>
    <property type="project" value="TreeGrafter"/>
</dbReference>
<comment type="function">
    <text evidence="6">Component of the gamma-tubulin ring complex (gTuRC) which mediates microtubule nucleation. The gTuRC regulates the minus-end nucleation of alpha-beta tubulin heterodimers that grow into microtubule protafilaments, a critical step in centrosome duplication and spindle formation.</text>
</comment>
<feature type="domain" description="Gamma tubulin complex component C-terminal" evidence="10">
    <location>
        <begin position="341"/>
        <end position="645"/>
    </location>
</feature>
<dbReference type="GO" id="GO:0000922">
    <property type="term" value="C:spindle pole"/>
    <property type="evidence" value="ECO:0007669"/>
    <property type="project" value="InterPro"/>
</dbReference>
<dbReference type="InterPro" id="IPR040457">
    <property type="entry name" value="GCP_C"/>
</dbReference>
<evidence type="ECO:0000256" key="5">
    <source>
        <dbReference type="ARBA" id="ARBA00023212"/>
    </source>
</evidence>
<evidence type="ECO:0000259" key="11">
    <source>
        <dbReference type="Pfam" id="PF17681"/>
    </source>
</evidence>
<accession>A0A8C4LY44</accession>
<dbReference type="InterPro" id="IPR042241">
    <property type="entry name" value="GCP_C_sf"/>
</dbReference>
<dbReference type="GO" id="GO:0005874">
    <property type="term" value="C:microtubule"/>
    <property type="evidence" value="ECO:0007669"/>
    <property type="project" value="UniProtKB-KW"/>
</dbReference>
<evidence type="ECO:0000256" key="6">
    <source>
        <dbReference type="ARBA" id="ARBA00093416"/>
    </source>
</evidence>
<dbReference type="Pfam" id="PF04130">
    <property type="entry name" value="GCP_C_terminal"/>
    <property type="match status" value="1"/>
</dbReference>
<dbReference type="PANTHER" id="PTHR19302">
    <property type="entry name" value="GAMMA TUBULIN COMPLEX PROTEIN"/>
    <property type="match status" value="1"/>
</dbReference>
<evidence type="ECO:0000259" key="10">
    <source>
        <dbReference type="Pfam" id="PF04130"/>
    </source>
</evidence>
<dbReference type="GO" id="GO:0031122">
    <property type="term" value="P:cytoplasmic microtubule organization"/>
    <property type="evidence" value="ECO:0007669"/>
    <property type="project" value="TreeGrafter"/>
</dbReference>
<dbReference type="GO" id="GO:0051225">
    <property type="term" value="P:spindle assembly"/>
    <property type="evidence" value="ECO:0007669"/>
    <property type="project" value="TreeGrafter"/>
</dbReference>
<dbReference type="PANTHER" id="PTHR19302:SF27">
    <property type="entry name" value="GAMMA-TUBULIN COMPLEX COMPONENT 4"/>
    <property type="match status" value="1"/>
</dbReference>
<dbReference type="GO" id="GO:0000930">
    <property type="term" value="C:gamma-tubulin complex"/>
    <property type="evidence" value="ECO:0007669"/>
    <property type="project" value="TreeGrafter"/>
</dbReference>
<dbReference type="GO" id="GO:0005813">
    <property type="term" value="C:centrosome"/>
    <property type="evidence" value="ECO:0007669"/>
    <property type="project" value="UniProtKB-SubCell"/>
</dbReference>
<protein>
    <recommendedName>
        <fullName evidence="8">Gamma-tubulin complex component</fullName>
    </recommendedName>
</protein>
<dbReference type="GO" id="GO:0000278">
    <property type="term" value="P:mitotic cell cycle"/>
    <property type="evidence" value="ECO:0007669"/>
    <property type="project" value="TreeGrafter"/>
</dbReference>
<dbReference type="GO" id="GO:0043015">
    <property type="term" value="F:gamma-tubulin binding"/>
    <property type="evidence" value="ECO:0007669"/>
    <property type="project" value="InterPro"/>
</dbReference>
<evidence type="ECO:0000256" key="7">
    <source>
        <dbReference type="ARBA" id="ARBA00093547"/>
    </source>
</evidence>
<evidence type="ECO:0000256" key="1">
    <source>
        <dbReference type="ARBA" id="ARBA00004300"/>
    </source>
</evidence>
<evidence type="ECO:0000256" key="4">
    <source>
        <dbReference type="ARBA" id="ARBA00022701"/>
    </source>
</evidence>
<dbReference type="InterPro" id="IPR041470">
    <property type="entry name" value="GCP_N"/>
</dbReference>
<feature type="compositionally biased region" description="Basic and acidic residues" evidence="9">
    <location>
        <begin position="415"/>
        <end position="432"/>
    </location>
</feature>
<dbReference type="GO" id="GO:0051011">
    <property type="term" value="F:microtubule minus-end binding"/>
    <property type="evidence" value="ECO:0007669"/>
    <property type="project" value="TreeGrafter"/>
</dbReference>
<evidence type="ECO:0000256" key="2">
    <source>
        <dbReference type="ARBA" id="ARBA00010337"/>
    </source>
</evidence>
<proteinExistence type="inferred from homology"/>
<feature type="domain" description="Gamma tubulin complex component protein N-terminal" evidence="11">
    <location>
        <begin position="2"/>
        <end position="338"/>
    </location>
</feature>
<comment type="subcellular location">
    <subcellularLocation>
        <location evidence="1">Cytoplasm</location>
        <location evidence="1">Cytoskeleton</location>
        <location evidence="1">Microtubule organizing center</location>
        <location evidence="1">Centrosome</location>
    </subcellularLocation>
</comment>
<dbReference type="GO" id="GO:0007020">
    <property type="term" value="P:microtubule nucleation"/>
    <property type="evidence" value="ECO:0007669"/>
    <property type="project" value="InterPro"/>
</dbReference>
<dbReference type="Gene3D" id="1.20.120.1900">
    <property type="entry name" value="Gamma-tubulin complex, C-terminal domain"/>
    <property type="match status" value="1"/>
</dbReference>
<evidence type="ECO:0000256" key="8">
    <source>
        <dbReference type="RuleBase" id="RU363050"/>
    </source>
</evidence>
<evidence type="ECO:0000256" key="3">
    <source>
        <dbReference type="ARBA" id="ARBA00022490"/>
    </source>
</evidence>
<dbReference type="AlphaFoldDB" id="A0A8C4LY44"/>